<dbReference type="Gene3D" id="3.30.420.40">
    <property type="match status" value="1"/>
</dbReference>
<dbReference type="CDD" id="cd24044">
    <property type="entry name" value="ASKHA_NBD_NTPDase1-like"/>
    <property type="match status" value="1"/>
</dbReference>
<evidence type="ECO:0000256" key="2">
    <source>
        <dbReference type="ARBA" id="ARBA00022801"/>
    </source>
</evidence>
<keyword evidence="6" id="KW-1185">Reference proteome</keyword>
<dbReference type="PANTHER" id="PTHR11782">
    <property type="entry name" value="ADENOSINE/GUANOSINE DIPHOSPHATASE"/>
    <property type="match status" value="1"/>
</dbReference>
<dbReference type="AlphaFoldDB" id="A0AAJ7WS77"/>
<accession>A0AAJ7WS77</accession>
<evidence type="ECO:0000256" key="3">
    <source>
        <dbReference type="PIRSR" id="PIRSR600407-1"/>
    </source>
</evidence>
<protein>
    <submittedName>
        <fullName evidence="7 8">Ectonucleoside triphosphate diphosphohydrolase 8-like</fullName>
    </submittedName>
</protein>
<dbReference type="GO" id="GO:0005886">
    <property type="term" value="C:plasma membrane"/>
    <property type="evidence" value="ECO:0007669"/>
    <property type="project" value="TreeGrafter"/>
</dbReference>
<dbReference type="PANTHER" id="PTHR11782:SF83">
    <property type="entry name" value="GUANOSINE-DIPHOSPHATASE"/>
    <property type="match status" value="1"/>
</dbReference>
<dbReference type="InterPro" id="IPR000407">
    <property type="entry name" value="GDA1_CD39_NTPase"/>
</dbReference>
<dbReference type="Gene3D" id="3.30.420.150">
    <property type="entry name" value="Exopolyphosphatase. Domain 2"/>
    <property type="match status" value="1"/>
</dbReference>
<keyword evidence="5" id="KW-0472">Membrane</keyword>
<dbReference type="GeneID" id="116940713"/>
<feature type="active site" description="Proton acceptor" evidence="3">
    <location>
        <position position="174"/>
    </location>
</feature>
<evidence type="ECO:0000313" key="8">
    <source>
        <dbReference type="RefSeq" id="XP_032806768.1"/>
    </source>
</evidence>
<dbReference type="GO" id="GO:0005524">
    <property type="term" value="F:ATP binding"/>
    <property type="evidence" value="ECO:0007669"/>
    <property type="project" value="UniProtKB-KW"/>
</dbReference>
<keyword evidence="5" id="KW-1133">Transmembrane helix</keyword>
<feature type="transmembrane region" description="Helical" evidence="5">
    <location>
        <begin position="12"/>
        <end position="36"/>
    </location>
</feature>
<dbReference type="RefSeq" id="XP_032806767.1">
    <property type="nucleotide sequence ID" value="XM_032950876.1"/>
</dbReference>
<dbReference type="KEGG" id="pmrn:116940713"/>
<evidence type="ECO:0000313" key="6">
    <source>
        <dbReference type="Proteomes" id="UP001318040"/>
    </source>
</evidence>
<organism evidence="6 8">
    <name type="scientific">Petromyzon marinus</name>
    <name type="common">Sea lamprey</name>
    <dbReference type="NCBI Taxonomy" id="7757"/>
    <lineage>
        <taxon>Eukaryota</taxon>
        <taxon>Metazoa</taxon>
        <taxon>Chordata</taxon>
        <taxon>Craniata</taxon>
        <taxon>Vertebrata</taxon>
        <taxon>Cyclostomata</taxon>
        <taxon>Hyperoartia</taxon>
        <taxon>Petromyzontiformes</taxon>
        <taxon>Petromyzontidae</taxon>
        <taxon>Petromyzon</taxon>
    </lineage>
</organism>
<feature type="binding site" evidence="4">
    <location>
        <begin position="220"/>
        <end position="224"/>
    </location>
    <ligand>
        <name>ATP</name>
        <dbReference type="ChEBI" id="CHEBI:30616"/>
    </ligand>
</feature>
<sequence length="537" mass="57493">MGIESALRARPRLWRAAGLALFVLGVTGLVALFVSWNASKAVPQVPLKYGVVLDAGSSHTKVTLYQWPADKENGTGVVSQTTDCSVEGPGISSYAHAPAGAGRSLGPCLRALAARVPAERRAESPAFLGATAGMRLLELQDPVATEQILASVRDALRRSEFSFREARILTGEEEGACGWVTVNYLKGNFLQSPDASWVASAMRWWRPEPLVTHGALDLGGASTQISFVPRDPPRRDASSFRLFGSDYAVYTHSFLCYGRDQASLALLRTVIEAARGNDTVLNPCYNAGYSRSVRLADVYGGSCTRAPYPGGGTWVPAANTTVTLVGTGDAAQCLQAVRRIFNFSACDNNPECSFNGVYQPPVEGGFMAFAGFYFTMQSLNLTHGDGTASVATFNSKLATACSRTWAQAQQANPGVREDRLRAVCFNGHYVQSLLLDGYGFTEESFAQIRFLKSIQGSSLGWTLGYMLNQTNMVPAVRPPRGSFLPVGALSTLLLLFCLLLLASLAICFVLVRRGSSSKRRAEAGGAEAATMSSTVVS</sequence>
<keyword evidence="4" id="KW-0067">ATP-binding</keyword>
<evidence type="ECO:0000256" key="1">
    <source>
        <dbReference type="ARBA" id="ARBA00009283"/>
    </source>
</evidence>
<dbReference type="GO" id="GO:0045134">
    <property type="term" value="F:UDP phosphatase activity"/>
    <property type="evidence" value="ECO:0007669"/>
    <property type="project" value="TreeGrafter"/>
</dbReference>
<proteinExistence type="inferred from homology"/>
<keyword evidence="2" id="KW-0378">Hydrolase</keyword>
<keyword evidence="4" id="KW-0547">Nucleotide-binding</keyword>
<dbReference type="Proteomes" id="UP001318040">
    <property type="component" value="Chromosome 9"/>
</dbReference>
<feature type="transmembrane region" description="Helical" evidence="5">
    <location>
        <begin position="483"/>
        <end position="511"/>
    </location>
</feature>
<name>A0AAJ7WS77_PETMA</name>
<gene>
    <name evidence="7 8" type="primary">LOC116940713</name>
</gene>
<evidence type="ECO:0000256" key="5">
    <source>
        <dbReference type="SAM" id="Phobius"/>
    </source>
</evidence>
<dbReference type="GO" id="GO:0004382">
    <property type="term" value="F:GDP phosphatase activity"/>
    <property type="evidence" value="ECO:0007669"/>
    <property type="project" value="TreeGrafter"/>
</dbReference>
<dbReference type="RefSeq" id="XP_032806768.1">
    <property type="nucleotide sequence ID" value="XM_032950877.1"/>
</dbReference>
<dbReference type="GO" id="GO:0017111">
    <property type="term" value="F:ribonucleoside triphosphate phosphatase activity"/>
    <property type="evidence" value="ECO:0007669"/>
    <property type="project" value="TreeGrafter"/>
</dbReference>
<evidence type="ECO:0000256" key="4">
    <source>
        <dbReference type="PIRSR" id="PIRSR600407-2"/>
    </source>
</evidence>
<keyword evidence="5" id="KW-0812">Transmembrane</keyword>
<evidence type="ECO:0000313" key="7">
    <source>
        <dbReference type="RefSeq" id="XP_032806767.1"/>
    </source>
</evidence>
<dbReference type="Pfam" id="PF01150">
    <property type="entry name" value="GDA1_CD39"/>
    <property type="match status" value="1"/>
</dbReference>
<comment type="similarity">
    <text evidence="1">Belongs to the GDA1/CD39 NTPase family.</text>
</comment>
<dbReference type="FunFam" id="3.30.420.40:FF:000068">
    <property type="entry name" value="Ectonucleoside triphosphate diphosphohydrolase 1"/>
    <property type="match status" value="1"/>
</dbReference>
<dbReference type="GO" id="GO:0009134">
    <property type="term" value="P:nucleoside diphosphate catabolic process"/>
    <property type="evidence" value="ECO:0007669"/>
    <property type="project" value="TreeGrafter"/>
</dbReference>
<reference evidence="7 8" key="1">
    <citation type="submission" date="2025-04" db="UniProtKB">
        <authorList>
            <consortium name="RefSeq"/>
        </authorList>
    </citation>
    <scope>IDENTIFICATION</scope>
    <source>
        <tissue evidence="7 8">Sperm</tissue>
    </source>
</reference>